<feature type="region of interest" description="Disordered" evidence="7">
    <location>
        <begin position="480"/>
        <end position="508"/>
    </location>
</feature>
<reference evidence="8" key="1">
    <citation type="submission" date="2015-06" db="EMBL/GenBank/DDBJ databases">
        <title>Genetic Architecture Underlying Mating-Type Determination in the Yeast Leucosporidium scottii and the Evolution of Mating Systems in Basidiomycetes.</title>
        <authorList>
            <person name="Maia T.M."/>
            <person name="Lopes S."/>
            <person name="Almeida J.M.G.C.F."/>
            <person name="Rosa L.H."/>
            <person name="Sampaio J.P."/>
            <person name="Goncalves P."/>
            <person name="Coelho M.A."/>
        </authorList>
    </citation>
    <scope>NUCLEOTIDE SEQUENCE</scope>
</reference>
<evidence type="ECO:0000313" key="8">
    <source>
        <dbReference type="EMBL" id="CRX78931.1"/>
    </source>
</evidence>
<gene>
    <name evidence="8" type="ORF">ls5930a1_00002</name>
</gene>
<evidence type="ECO:0000256" key="3">
    <source>
        <dbReference type="ARBA" id="ARBA00022968"/>
    </source>
</evidence>
<dbReference type="EMBL" id="LN868506">
    <property type="protein sequence ID" value="CRX78931.1"/>
    <property type="molecule type" value="Genomic_DNA"/>
</dbReference>
<sequence>MSPTSLANHRLSITAKNNRLTIRPAPLHRQAIAFLRTLSRRARWLLLFAFLLLLWRTHHTTRHKLAPKVSPVPNDKLPFAAGPTPSSKSLQFAPTQIKRTSAKVRYSQGASQDIYLPPRDHLDALQSLWRQDVEAVDVSLGSTLRLVGGEFEDSIELEMGSTCDKGECGGAKQATLRHDLLKGLQQMREADPSTSLVLEIPSTHDWPSDAVTLVTQFSISRLLRFERTLREWHGPLSIAIYLTDEADIASLISYLTPTTLERWSKVAVTVVKPDYSISQEALTLRLRYPINRLRNLALSLAPTAYVLVTDADFVPSPHMHSILQSRGVPLIAHSPTTPSSQSPTLHRTAIVISAFALTSSFPSGAAYPSTPLELSAALSSTPPLATLTDPNAGHGPSSPSLLFTLSPIPSLTSPTDPSWSFPICYEPQWEPYYLLHRASHPLYDERFTDQGGDKQSYALLLNALGYEFRALRDVWFMHPPKASSGGGEKSEEGGEEDEIDEAWPSARLVDPELEERGEEEDHDPTHFNARAQKDERRFRYFQDFLPEMEERWGGNVRWPRGCGAGEIASGRSFGRARLGSVFGA</sequence>
<evidence type="ECO:0000256" key="4">
    <source>
        <dbReference type="ARBA" id="ARBA00022989"/>
    </source>
</evidence>
<evidence type="ECO:0000256" key="7">
    <source>
        <dbReference type="SAM" id="MobiDB-lite"/>
    </source>
</evidence>
<keyword evidence="3" id="KW-0735">Signal-anchor</keyword>
<evidence type="ECO:0000256" key="5">
    <source>
        <dbReference type="ARBA" id="ARBA00023136"/>
    </source>
</evidence>
<protein>
    <recommendedName>
        <fullName evidence="9">Glycosyltransferase family 49 protein</fullName>
    </recommendedName>
</protein>
<keyword evidence="4" id="KW-1133">Transmembrane helix</keyword>
<dbReference type="GO" id="GO:0015020">
    <property type="term" value="F:glucuronosyltransferase activity"/>
    <property type="evidence" value="ECO:0007669"/>
    <property type="project" value="TreeGrafter"/>
</dbReference>
<dbReference type="InterPro" id="IPR051292">
    <property type="entry name" value="Xyl/GlcA_transferase"/>
</dbReference>
<comment type="subcellular location">
    <subcellularLocation>
        <location evidence="1">Membrane</location>
        <topology evidence="1">Single-pass type II membrane protein</topology>
    </subcellularLocation>
</comment>
<dbReference type="GO" id="GO:0016020">
    <property type="term" value="C:membrane"/>
    <property type="evidence" value="ECO:0007669"/>
    <property type="project" value="UniProtKB-SubCell"/>
</dbReference>
<proteinExistence type="predicted"/>
<keyword evidence="2" id="KW-0812">Transmembrane</keyword>
<keyword evidence="5" id="KW-0472">Membrane</keyword>
<dbReference type="GO" id="GO:0042285">
    <property type="term" value="F:xylosyltransferase activity"/>
    <property type="evidence" value="ECO:0007669"/>
    <property type="project" value="TreeGrafter"/>
</dbReference>
<name>A0A0H5FSL8_9BASI</name>
<dbReference type="PANTHER" id="PTHR12270:SF52">
    <property type="entry name" value="GLYCOSYLTRANSFERASE-LIKE PROTEIN GNT13-RELATED"/>
    <property type="match status" value="1"/>
</dbReference>
<dbReference type="PANTHER" id="PTHR12270">
    <property type="entry name" value="GLYCOSYLTRANSFERASE-RELATED"/>
    <property type="match status" value="1"/>
</dbReference>
<keyword evidence="6" id="KW-0325">Glycoprotein</keyword>
<organism evidence="8">
    <name type="scientific">Leucosporidium scottii</name>
    <dbReference type="NCBI Taxonomy" id="5278"/>
    <lineage>
        <taxon>Eukaryota</taxon>
        <taxon>Fungi</taxon>
        <taxon>Dikarya</taxon>
        <taxon>Basidiomycota</taxon>
        <taxon>Pucciniomycotina</taxon>
        <taxon>Microbotryomycetes</taxon>
        <taxon>Leucosporidiales</taxon>
        <taxon>Leucosporidium</taxon>
    </lineage>
</organism>
<dbReference type="AlphaFoldDB" id="A0A0H5FSL8"/>
<evidence type="ECO:0000256" key="2">
    <source>
        <dbReference type="ARBA" id="ARBA00022692"/>
    </source>
</evidence>
<dbReference type="Pfam" id="PF13896">
    <property type="entry name" value="Glyco_transf_49"/>
    <property type="match status" value="2"/>
</dbReference>
<evidence type="ECO:0000256" key="1">
    <source>
        <dbReference type="ARBA" id="ARBA00004606"/>
    </source>
</evidence>
<evidence type="ECO:0008006" key="9">
    <source>
        <dbReference type="Google" id="ProtNLM"/>
    </source>
</evidence>
<evidence type="ECO:0000256" key="6">
    <source>
        <dbReference type="ARBA" id="ARBA00023180"/>
    </source>
</evidence>
<dbReference type="GO" id="GO:0035269">
    <property type="term" value="P:protein O-linked glycosylation via mannose"/>
    <property type="evidence" value="ECO:0007669"/>
    <property type="project" value="TreeGrafter"/>
</dbReference>
<accession>A0A0H5FSL8</accession>